<evidence type="ECO:0008006" key="3">
    <source>
        <dbReference type="Google" id="ProtNLM"/>
    </source>
</evidence>
<accession>A0ABM8EDW5</accession>
<name>A0ABM8EDW5_9HYPH</name>
<proteinExistence type="predicted"/>
<evidence type="ECO:0000313" key="2">
    <source>
        <dbReference type="Proteomes" id="UP001317629"/>
    </source>
</evidence>
<organism evidence="1 2">
    <name type="scientific">Methylocystis iwaonis</name>
    <dbReference type="NCBI Taxonomy" id="2885079"/>
    <lineage>
        <taxon>Bacteria</taxon>
        <taxon>Pseudomonadati</taxon>
        <taxon>Pseudomonadota</taxon>
        <taxon>Alphaproteobacteria</taxon>
        <taxon>Hyphomicrobiales</taxon>
        <taxon>Methylocystaceae</taxon>
        <taxon>Methylocystis</taxon>
    </lineage>
</organism>
<protein>
    <recommendedName>
        <fullName evidence="3">OsmC family peroxiredoxin</fullName>
    </recommendedName>
</protein>
<gene>
    <name evidence="1" type="ORF">SS37A_37480</name>
</gene>
<dbReference type="InterPro" id="IPR036102">
    <property type="entry name" value="OsmC/Ohrsf"/>
</dbReference>
<keyword evidence="2" id="KW-1185">Reference proteome</keyword>
<dbReference type="EMBL" id="AP027143">
    <property type="protein sequence ID" value="BDV36218.1"/>
    <property type="molecule type" value="Genomic_DNA"/>
</dbReference>
<dbReference type="Proteomes" id="UP001317629">
    <property type="component" value="Plasmid pSS37A-Re-1"/>
</dbReference>
<evidence type="ECO:0000313" key="1">
    <source>
        <dbReference type="EMBL" id="BDV36218.1"/>
    </source>
</evidence>
<sequence>MQHLAVTATGTYDGPRFRAIHISARMGCDPSMIDALISRAESLCYVTNTLRSDVEISVDAAGEPSIAGAP</sequence>
<reference evidence="1 2" key="1">
    <citation type="journal article" date="2023" name="Int. J. Syst. Evol. Microbiol.">
        <title>Methylocystis iwaonis sp. nov., a type II methane-oxidizing bacterium from surface soil of a rice paddy field in Japan, and emended description of the genus Methylocystis (ex Whittenbury et al. 1970) Bowman et al. 1993.</title>
        <authorList>
            <person name="Kaise H."/>
            <person name="Sawadogo J.B."/>
            <person name="Alam M.S."/>
            <person name="Ueno C."/>
            <person name="Dianou D."/>
            <person name="Shinjo R."/>
            <person name="Asakawa S."/>
        </authorList>
    </citation>
    <scope>NUCLEOTIDE SEQUENCE [LARGE SCALE GENOMIC DNA]</scope>
    <source>
        <strain evidence="1 2">SS37A-Re</strain>
    </source>
</reference>
<dbReference type="Gene3D" id="3.30.300.20">
    <property type="match status" value="1"/>
</dbReference>
<dbReference type="SUPFAM" id="SSF82784">
    <property type="entry name" value="OsmC-like"/>
    <property type="match status" value="1"/>
</dbReference>
<geneLocation type="plasmid" evidence="1 2">
    <name>pSS37A-Re-1</name>
</geneLocation>
<keyword evidence="1" id="KW-0614">Plasmid</keyword>
<dbReference type="InterPro" id="IPR015946">
    <property type="entry name" value="KH_dom-like_a/b"/>
</dbReference>